<organism evidence="1 2">
    <name type="scientific">Devosia nanyangense</name>
    <dbReference type="NCBI Taxonomy" id="1228055"/>
    <lineage>
        <taxon>Bacteria</taxon>
        <taxon>Pseudomonadati</taxon>
        <taxon>Pseudomonadota</taxon>
        <taxon>Alphaproteobacteria</taxon>
        <taxon>Hyphomicrobiales</taxon>
        <taxon>Devosiaceae</taxon>
        <taxon>Devosia</taxon>
    </lineage>
</organism>
<evidence type="ECO:0008006" key="3">
    <source>
        <dbReference type="Google" id="ProtNLM"/>
    </source>
</evidence>
<proteinExistence type="predicted"/>
<accession>A0A933L5Z9</accession>
<dbReference type="EMBL" id="JACRAF010000059">
    <property type="protein sequence ID" value="MBI4923613.1"/>
    <property type="molecule type" value="Genomic_DNA"/>
</dbReference>
<dbReference type="AlphaFoldDB" id="A0A933L5Z9"/>
<comment type="caution">
    <text evidence="1">The sequence shown here is derived from an EMBL/GenBank/DDBJ whole genome shotgun (WGS) entry which is preliminary data.</text>
</comment>
<name>A0A933L5Z9_9HYPH</name>
<reference evidence="1" key="1">
    <citation type="submission" date="2020-07" db="EMBL/GenBank/DDBJ databases">
        <title>Huge and variable diversity of episymbiotic CPR bacteria and DPANN archaea in groundwater ecosystems.</title>
        <authorList>
            <person name="He C.Y."/>
            <person name="Keren R."/>
            <person name="Whittaker M."/>
            <person name="Farag I.F."/>
            <person name="Doudna J."/>
            <person name="Cate J.H.D."/>
            <person name="Banfield J.F."/>
        </authorList>
    </citation>
    <scope>NUCLEOTIDE SEQUENCE</scope>
    <source>
        <strain evidence="1">NC_groundwater_1586_Pr3_B-0.1um_66_15</strain>
    </source>
</reference>
<evidence type="ECO:0000313" key="1">
    <source>
        <dbReference type="EMBL" id="MBI4923613.1"/>
    </source>
</evidence>
<gene>
    <name evidence="1" type="ORF">HY834_17875</name>
</gene>
<sequence>MPKAKPKAEAADDARPAIDFAIVEETEEEFWATARESLRDYRETGLHLTQEEVEEWMARRARGDRAPMPKPHT</sequence>
<evidence type="ECO:0000313" key="2">
    <source>
        <dbReference type="Proteomes" id="UP000782610"/>
    </source>
</evidence>
<dbReference type="Proteomes" id="UP000782610">
    <property type="component" value="Unassembled WGS sequence"/>
</dbReference>
<protein>
    <recommendedName>
        <fullName evidence="3">CopG family transcriptional regulator</fullName>
    </recommendedName>
</protein>